<dbReference type="RefSeq" id="WP_400186812.1">
    <property type="nucleotide sequence ID" value="NZ_JBGORX010000001.1"/>
</dbReference>
<keyword evidence="3" id="KW-1185">Reference proteome</keyword>
<feature type="compositionally biased region" description="Basic and acidic residues" evidence="1">
    <location>
        <begin position="637"/>
        <end position="651"/>
    </location>
</feature>
<feature type="region of interest" description="Disordered" evidence="1">
    <location>
        <begin position="634"/>
        <end position="659"/>
    </location>
</feature>
<evidence type="ECO:0000256" key="1">
    <source>
        <dbReference type="SAM" id="MobiDB-lite"/>
    </source>
</evidence>
<organism evidence="2 3">
    <name type="scientific">Legionella lytica</name>
    <dbReference type="NCBI Taxonomy" id="96232"/>
    <lineage>
        <taxon>Bacteria</taxon>
        <taxon>Pseudomonadati</taxon>
        <taxon>Pseudomonadota</taxon>
        <taxon>Gammaproteobacteria</taxon>
        <taxon>Legionellales</taxon>
        <taxon>Legionellaceae</taxon>
        <taxon>Legionella</taxon>
    </lineage>
</organism>
<sequence length="659" mass="70084">MQGKHPLKNGMEVDANSPEEPAASGSSTGATAAAAAGAGDGYAPKRAPTQLQIQQGNKPTRSSSMYIDPATGTVVPMTAELRQYLDNGGPNIWKWVDGFKIAVFSQEASRHFSRRYWEVGIRYQSYDGSTREDLEQSARDTLASHVGCYKNVTSYADALPKLFENREIPHVIAVVEGRRDNLPAQFALTSYQRPASAASASASSASAAAGASPAAASAAPSVATDVATYKIGTFYIQGTNRVGSIDHKQNMHFYVREDMIKAVTLVEAEINSNFTVGEIQFETERGKYSVYVPHIPNAIAKNSTTAHGLLEAHAEKSGRIVVGYIGDTNYKSMMQEHSSPSTGGLQGTVSLVPASSGASKFSFFMQAVTFGPDEDYSFRMQQPTTLNHVELQLGANDKTATDHPSIQTIIILDSYIKNRDYSKVAAQPYPVKNLHVKMLVSSELTAAAAAVVPNVQAVAYAAAPPPPPHANNNALLKPVQYPQPQPPLGAASAAAIASDAQTVILANAGAGNCSDDDADAPDADSSASFKRVPHQQPYVPFGAAAIASDAHAVVFANTDTVNCSDDDAAADPNEDTNSLASAYGSDEEIAAPPQPLQHQQPYLQFGAAAGAANPNAMQNSIDATRRFKANLQAQCNERQKVQNTRDTHDDENTSMYNSP</sequence>
<gene>
    <name evidence="2" type="ORF">ACD661_05405</name>
</gene>
<protein>
    <submittedName>
        <fullName evidence="2">Uncharacterized protein</fullName>
    </submittedName>
</protein>
<feature type="region of interest" description="Disordered" evidence="1">
    <location>
        <begin position="1"/>
        <end position="45"/>
    </location>
</feature>
<evidence type="ECO:0000313" key="2">
    <source>
        <dbReference type="EMBL" id="MFJ1267987.1"/>
    </source>
</evidence>
<reference evidence="2 3" key="1">
    <citation type="submission" date="2024-08" db="EMBL/GenBank/DDBJ databases">
        <title>Draft Genome Sequence of Legionella lytica strain DSB2004, Isolated From a Fire Sprinkler System.</title>
        <authorList>
            <person name="Everhart A.D."/>
            <person name="Kidane D.T."/>
            <person name="Farone A.L."/>
            <person name="Farone M.B."/>
        </authorList>
    </citation>
    <scope>NUCLEOTIDE SEQUENCE [LARGE SCALE GENOMIC DNA]</scope>
    <source>
        <strain evidence="2 3">DSB2004</strain>
    </source>
</reference>
<comment type="caution">
    <text evidence="2">The sequence shown here is derived from an EMBL/GenBank/DDBJ whole genome shotgun (WGS) entry which is preliminary data.</text>
</comment>
<accession>A0ABW8D5L3</accession>
<proteinExistence type="predicted"/>
<dbReference type="Proteomes" id="UP001615550">
    <property type="component" value="Unassembled WGS sequence"/>
</dbReference>
<evidence type="ECO:0000313" key="3">
    <source>
        <dbReference type="Proteomes" id="UP001615550"/>
    </source>
</evidence>
<dbReference type="EMBL" id="JBGORX010000001">
    <property type="protein sequence ID" value="MFJ1267987.1"/>
    <property type="molecule type" value="Genomic_DNA"/>
</dbReference>
<name>A0ABW8D5L3_9GAMM</name>
<feature type="compositionally biased region" description="Low complexity" evidence="1">
    <location>
        <begin position="22"/>
        <end position="37"/>
    </location>
</feature>